<dbReference type="SMART" id="SM00717">
    <property type="entry name" value="SANT"/>
    <property type="match status" value="2"/>
</dbReference>
<evidence type="ECO:0000256" key="4">
    <source>
        <dbReference type="ARBA" id="ARBA00023242"/>
    </source>
</evidence>
<evidence type="ECO:0000256" key="2">
    <source>
        <dbReference type="ARBA" id="ARBA00022737"/>
    </source>
</evidence>
<feature type="compositionally biased region" description="Polar residues" evidence="5">
    <location>
        <begin position="122"/>
        <end position="147"/>
    </location>
</feature>
<dbReference type="OrthoDB" id="2143914at2759"/>
<evidence type="ECO:0000259" key="7">
    <source>
        <dbReference type="PROSITE" id="PS51294"/>
    </source>
</evidence>
<dbReference type="InterPro" id="IPR009057">
    <property type="entry name" value="Homeodomain-like_sf"/>
</dbReference>
<evidence type="ECO:0000256" key="1">
    <source>
        <dbReference type="ARBA" id="ARBA00004123"/>
    </source>
</evidence>
<feature type="domain" description="HTH myb-type" evidence="7">
    <location>
        <begin position="61"/>
        <end position="115"/>
    </location>
</feature>
<dbReference type="SMR" id="V7BVC8"/>
<dbReference type="AlphaFoldDB" id="V7BVC8"/>
<keyword evidence="9" id="KW-1185">Reference proteome</keyword>
<dbReference type="Proteomes" id="UP000000226">
    <property type="component" value="Chromosome 5"/>
</dbReference>
<feature type="domain" description="HTH myb-type" evidence="7">
    <location>
        <begin position="8"/>
        <end position="60"/>
    </location>
</feature>
<proteinExistence type="predicted"/>
<dbReference type="InterPro" id="IPR001005">
    <property type="entry name" value="SANT/Myb"/>
</dbReference>
<dbReference type="GO" id="GO:0005634">
    <property type="term" value="C:nucleus"/>
    <property type="evidence" value="ECO:0007669"/>
    <property type="project" value="UniProtKB-SubCell"/>
</dbReference>
<dbReference type="InterPro" id="IPR017930">
    <property type="entry name" value="Myb_dom"/>
</dbReference>
<keyword evidence="4" id="KW-0539">Nucleus</keyword>
<dbReference type="FunFam" id="1.10.10.60:FF:000001">
    <property type="entry name" value="MYB-related transcription factor"/>
    <property type="match status" value="1"/>
</dbReference>
<dbReference type="PANTHER" id="PTHR10641">
    <property type="entry name" value="MYB FAMILY TRANSCRIPTION FACTOR"/>
    <property type="match status" value="1"/>
</dbReference>
<gene>
    <name evidence="8" type="ORF">PHAVU_005G109700g</name>
</gene>
<name>V7BVC8_PHAVU</name>
<evidence type="ECO:0000313" key="8">
    <source>
        <dbReference type="EMBL" id="ESW21909.1"/>
    </source>
</evidence>
<dbReference type="CDD" id="cd00167">
    <property type="entry name" value="SANT"/>
    <property type="match status" value="2"/>
</dbReference>
<dbReference type="PROSITE" id="PS50090">
    <property type="entry name" value="MYB_LIKE"/>
    <property type="match status" value="2"/>
</dbReference>
<evidence type="ECO:0000256" key="3">
    <source>
        <dbReference type="ARBA" id="ARBA00023125"/>
    </source>
</evidence>
<comment type="subcellular location">
    <subcellularLocation>
        <location evidence="1">Nucleus</location>
    </subcellularLocation>
</comment>
<evidence type="ECO:0000259" key="6">
    <source>
        <dbReference type="PROSITE" id="PS50090"/>
    </source>
</evidence>
<feature type="domain" description="Myb-like" evidence="6">
    <location>
        <begin position="61"/>
        <end position="111"/>
    </location>
</feature>
<dbReference type="PANTHER" id="PTHR10641:SF1388">
    <property type="entry name" value="MYB TRANSCRIPTION FACTOR"/>
    <property type="match status" value="1"/>
</dbReference>
<dbReference type="InterPro" id="IPR015495">
    <property type="entry name" value="Myb_TF_plants"/>
</dbReference>
<dbReference type="PROSITE" id="PS51294">
    <property type="entry name" value="HTH_MYB"/>
    <property type="match status" value="2"/>
</dbReference>
<dbReference type="SUPFAM" id="SSF46689">
    <property type="entry name" value="Homeodomain-like"/>
    <property type="match status" value="1"/>
</dbReference>
<dbReference type="Gramene" id="ESW21909">
    <property type="protein sequence ID" value="ESW21909"/>
    <property type="gene ID" value="PHAVU_005G109700g"/>
</dbReference>
<protein>
    <submittedName>
        <fullName evidence="8">Uncharacterized protein</fullName>
    </submittedName>
</protein>
<dbReference type="Pfam" id="PF00249">
    <property type="entry name" value="Myb_DNA-binding"/>
    <property type="match status" value="2"/>
</dbReference>
<dbReference type="EMBL" id="CM002292">
    <property type="protein sequence ID" value="ESW21909.1"/>
    <property type="molecule type" value="Genomic_DNA"/>
</dbReference>
<sequence length="326" mass="37400">MRTPSWDSSGLKKGTWTQEEDRKLVAYVTRYGTWNWRQLPRFAGLTRCGKSCRLRWLNYLRPNIKRGNFTEKEEETIIKLHEELGNKWSVIATHLPGRTDNEIKNQWHTTLKKRFGKKAVHTKTNVKAAKSNSSVSNQDKDSIQNNGFFHEDSPSPTISRASDPDPLSLEVSSIEFSSTTSDYTTNDNLLMEEGFDFLYACLEDLNQNISTESLHISHGTIQNNGIENFHGSDPMTMEHVWAESPLSSYNENVVVENDDFGFLEAIQPITENSWREAFVADTSLIPNEFLVPLVNESESYFSSTYDARDIWCLRDNSHDLDVNLFQ</sequence>
<evidence type="ECO:0000313" key="9">
    <source>
        <dbReference type="Proteomes" id="UP000000226"/>
    </source>
</evidence>
<feature type="region of interest" description="Disordered" evidence="5">
    <location>
        <begin position="118"/>
        <end position="166"/>
    </location>
</feature>
<accession>V7BVC8</accession>
<reference evidence="9" key="1">
    <citation type="journal article" date="2014" name="Nat. Genet.">
        <title>A reference genome for common bean and genome-wide analysis of dual domestications.</title>
        <authorList>
            <person name="Schmutz J."/>
            <person name="McClean P.E."/>
            <person name="Mamidi S."/>
            <person name="Wu G.A."/>
            <person name="Cannon S.B."/>
            <person name="Grimwood J."/>
            <person name="Jenkins J."/>
            <person name="Shu S."/>
            <person name="Song Q."/>
            <person name="Chavarro C."/>
            <person name="Torres-Torres M."/>
            <person name="Geffroy V."/>
            <person name="Moghaddam S.M."/>
            <person name="Gao D."/>
            <person name="Abernathy B."/>
            <person name="Barry K."/>
            <person name="Blair M."/>
            <person name="Brick M.A."/>
            <person name="Chovatia M."/>
            <person name="Gepts P."/>
            <person name="Goodstein D.M."/>
            <person name="Gonzales M."/>
            <person name="Hellsten U."/>
            <person name="Hyten D.L."/>
            <person name="Jia G."/>
            <person name="Kelly J.D."/>
            <person name="Kudrna D."/>
            <person name="Lee R."/>
            <person name="Richard M.M."/>
            <person name="Miklas P.N."/>
            <person name="Osorno J.M."/>
            <person name="Rodrigues J."/>
            <person name="Thareau V."/>
            <person name="Urrea C.A."/>
            <person name="Wang M."/>
            <person name="Yu Y."/>
            <person name="Zhang M."/>
            <person name="Wing R.A."/>
            <person name="Cregan P.B."/>
            <person name="Rokhsar D.S."/>
            <person name="Jackson S.A."/>
        </authorList>
    </citation>
    <scope>NUCLEOTIDE SEQUENCE [LARGE SCALE GENOMIC DNA]</scope>
    <source>
        <strain evidence="9">cv. G19833</strain>
    </source>
</reference>
<dbReference type="Gene3D" id="1.10.10.60">
    <property type="entry name" value="Homeodomain-like"/>
    <property type="match status" value="2"/>
</dbReference>
<organism evidence="8 9">
    <name type="scientific">Phaseolus vulgaris</name>
    <name type="common">Kidney bean</name>
    <name type="synonym">French bean</name>
    <dbReference type="NCBI Taxonomy" id="3885"/>
    <lineage>
        <taxon>Eukaryota</taxon>
        <taxon>Viridiplantae</taxon>
        <taxon>Streptophyta</taxon>
        <taxon>Embryophyta</taxon>
        <taxon>Tracheophyta</taxon>
        <taxon>Spermatophyta</taxon>
        <taxon>Magnoliopsida</taxon>
        <taxon>eudicotyledons</taxon>
        <taxon>Gunneridae</taxon>
        <taxon>Pentapetalae</taxon>
        <taxon>rosids</taxon>
        <taxon>fabids</taxon>
        <taxon>Fabales</taxon>
        <taxon>Fabaceae</taxon>
        <taxon>Papilionoideae</taxon>
        <taxon>50 kb inversion clade</taxon>
        <taxon>NPAAA clade</taxon>
        <taxon>indigoferoid/millettioid clade</taxon>
        <taxon>Phaseoleae</taxon>
        <taxon>Phaseolus</taxon>
    </lineage>
</organism>
<keyword evidence="2" id="KW-0677">Repeat</keyword>
<dbReference type="eggNOG" id="KOG0048">
    <property type="taxonomic scope" value="Eukaryota"/>
</dbReference>
<dbReference type="GO" id="GO:0003677">
    <property type="term" value="F:DNA binding"/>
    <property type="evidence" value="ECO:0007669"/>
    <property type="project" value="UniProtKB-KW"/>
</dbReference>
<feature type="domain" description="Myb-like" evidence="6">
    <location>
        <begin position="8"/>
        <end position="60"/>
    </location>
</feature>
<evidence type="ECO:0000256" key="5">
    <source>
        <dbReference type="SAM" id="MobiDB-lite"/>
    </source>
</evidence>
<dbReference type="OMA" id="IMEYNEN"/>
<keyword evidence="3" id="KW-0238">DNA-binding</keyword>